<reference evidence="2 3" key="1">
    <citation type="submission" date="2023-06" db="EMBL/GenBank/DDBJ databases">
        <title>Influencing factors and mechanism of Cr(VI) reduction by facultative anaerobic Exiguobacterium sp. PY14.</title>
        <authorList>
            <person name="Zou L."/>
        </authorList>
    </citation>
    <scope>NUCLEOTIDE SEQUENCE [LARGE SCALE GENOMIC DNA]</scope>
    <source>
        <strain evidence="2 3">PY14</strain>
    </source>
</reference>
<dbReference type="RefSeq" id="WP_214720343.1">
    <property type="nucleotide sequence ID" value="NZ_CP183077.1"/>
</dbReference>
<gene>
    <name evidence="2" type="ORF">QR695_04525</name>
</gene>
<keyword evidence="1" id="KW-0812">Transmembrane</keyword>
<keyword evidence="1" id="KW-0472">Membrane</keyword>
<comment type="caution">
    <text evidence="2">The sequence shown here is derived from an EMBL/GenBank/DDBJ whole genome shotgun (WGS) entry which is preliminary data.</text>
</comment>
<feature type="transmembrane region" description="Helical" evidence="1">
    <location>
        <begin position="12"/>
        <end position="43"/>
    </location>
</feature>
<name>A0ABT7MM38_9BACL</name>
<evidence type="ECO:0000256" key="1">
    <source>
        <dbReference type="SAM" id="Phobius"/>
    </source>
</evidence>
<dbReference type="EMBL" id="JASWER010000003">
    <property type="protein sequence ID" value="MDL5376267.1"/>
    <property type="molecule type" value="Genomic_DNA"/>
</dbReference>
<keyword evidence="1" id="KW-1133">Transmembrane helix</keyword>
<evidence type="ECO:0000313" key="3">
    <source>
        <dbReference type="Proteomes" id="UP001230807"/>
    </source>
</evidence>
<organism evidence="2 3">
    <name type="scientific">Exiguobacterium mexicanum</name>
    <dbReference type="NCBI Taxonomy" id="340146"/>
    <lineage>
        <taxon>Bacteria</taxon>
        <taxon>Bacillati</taxon>
        <taxon>Bacillota</taxon>
        <taxon>Bacilli</taxon>
        <taxon>Bacillales</taxon>
        <taxon>Bacillales Family XII. Incertae Sedis</taxon>
        <taxon>Exiguobacterium</taxon>
    </lineage>
</organism>
<sequence length="50" mass="5149">MSNKQTTGSYAFPIALGVGVSTAIALDHYLIGLAIGVGLYFAFSASPKKT</sequence>
<dbReference type="Proteomes" id="UP001230807">
    <property type="component" value="Unassembled WGS sequence"/>
</dbReference>
<protein>
    <submittedName>
        <fullName evidence="2">Uncharacterized protein</fullName>
    </submittedName>
</protein>
<accession>A0ABT7MM38</accession>
<evidence type="ECO:0000313" key="2">
    <source>
        <dbReference type="EMBL" id="MDL5376267.1"/>
    </source>
</evidence>
<proteinExistence type="predicted"/>
<keyword evidence="3" id="KW-1185">Reference proteome</keyword>